<feature type="region of interest" description="Disordered" evidence="6">
    <location>
        <begin position="343"/>
        <end position="362"/>
    </location>
</feature>
<keyword evidence="1 3" id="KW-0863">Zinc-finger</keyword>
<evidence type="ECO:0000313" key="8">
    <source>
        <dbReference type="EMBL" id="KAJ1523419.1"/>
    </source>
</evidence>
<feature type="region of interest" description="Disordered" evidence="6">
    <location>
        <begin position="1306"/>
        <end position="1327"/>
    </location>
</feature>
<keyword evidence="2" id="KW-0862">Zinc</keyword>
<sequence length="1676" mass="185355">MADTSCSDADHAIAGGKSGKDAQKELLMAGSIALQSDMPLIAVEHYKSALEKMNIKASQKIPMGLLVLRYALCIALIKCNGYKHIVEAVENLRELIDTGCASRLPALYLALAKAFYALNRYKRALDFIEKGLKAIQSNSKVKQHAWPGLQQTIEETGKDFLHKELLSLQKGCKNYSPPDAVCGYDKCEAISDHVSPSRDIYFTDPGFKPFYYLQCDSKCQFAYHNICWEHLQDSDYELTEPKNLLGTQCPSDKCTTNLNAISIIVDVRLIGLDGFDKPISKFCIETPVDKSAKKSCNISPSVVSNGSSVKSCGGASLRGSESGIRPSGEAPCLAVTICQTPSDKNVEKTTTPAPTRQSNNMPLCSHASPRTSNDQRLYPHPHAAMLPWNRAPLLPTPSPMNLAGYPIVQRAQYMPPLFHMPIYGPQVFHPPRCPRPFTPVPAQCHTYPPTSCVEVVVGSTSVLSAGSRLLVPISPTGGPCQIKLPPVDSCNRIQTEEPSPSKLSVVEDVERRVTKVAEDVPLEEGGSTLLQSSASCDVSVRIGPPKVAELPLNLEGDSVERKPIKSVVEEFKRVVQQLAGEPSPKVYAKKPKCAEPLSNPETLSIRKVLDELKRLFHEVVSDENSVGETSLPSPDFNTNHQNLPNVKSYATTSCPSSISLPLSVTSTSYPHPGIDPLSFNIQSDHFITQSSTFQAKSKCSPLKEKQDYSHEPIVLPRSIIALYCTPLDDIRPEPLTIPDIETAMKIVDKCRAVKFGYSDKEYVNPELQCFGHPFIASSSYVEPEEIEMVDKDHADFVFSYYQSMFDKDGIHRIEDLQEAWTSTLSDSLGLSKTFTDRYTNVAEFLLKSEKFAAIDDVIGTSDLLPDMFSKAEAEIAESVKYLLFTSVSNNNHRDKLAHHANSTRDTQILNHNSNPCTHINSIPSPCPDPSKEDSDGYDQSETGKDDNDNAIFGNSSTCKSDASAMNGEHKTELKANFVYMSDDDEEIETSLTNDIQPCMAPSDAHEASVLLHSTPSAVCVVDHDSQTDICTDAEKQHLLEQKEILGKQVSELKYEKTELLQRIEQMESTRANNESQQSNAIKIIQESLEQKLQQKIEELSEIQDKYICLEKELNKAKEDLKDNENQISELGSVSDKLRRTHAKEINNFVKRLQSREDEFKATLKAKDEMYLHLWKEFCEYKINKFNNLCNDRINVLSQLKDMMSDTLRPSKSDIKSSIEKYEEEMITVALKTSEVNEVYTQEKELIMAGKQTSLPSVIDLPDFKNFSYPPEGAFEYLHSLLKPKQEEFGVPRNSYQPPASRFYPRSFTSNGLQSLSQPRESEGFPPVPSLSNSSIFGQQHNETSHLWNNFTAPTPVAPSPVPFDMSNSNGPHLPLHQGFGLPGPLMQPQLNLMSNIMSYQQPSQSSSVQLMGQTRTTPSPSLPFPSMNGSAFNSNQTTPAPGAIGSKVPMVGAVQKPVPNIGLPSSNPVVKSPPLATAVVTSSPPLAPASVSSQGAIPKPRVQAAATAASMTPIVSSKPVARPLSVKGLRTNESNYEKLMRNLQKMFPTRNDVELTHALKMARDKNGNTLSSLTHSEIISKVEEILNKQAKHTSMGWEKFGKAAWGTAKAPVVEWEGSEQDECCICMTAMHAKEVYTLECKHAFHKECIRKWLLHDSVCPNCRTHSTMLDEFPPLG</sequence>
<dbReference type="InterPro" id="IPR043866">
    <property type="entry name" value="TTC3/DZIP3_dom"/>
</dbReference>
<dbReference type="Pfam" id="PF19179">
    <property type="entry name" value="TTC3_DZIP3_dom"/>
    <property type="match status" value="1"/>
</dbReference>
<dbReference type="SMART" id="SM00184">
    <property type="entry name" value="RING"/>
    <property type="match status" value="1"/>
</dbReference>
<dbReference type="PANTHER" id="PTHR17550:SF7">
    <property type="entry name" value="RNA-BINDING PROTEIN 44"/>
    <property type="match status" value="1"/>
</dbReference>
<dbReference type="InterPro" id="IPR013083">
    <property type="entry name" value="Znf_RING/FYVE/PHD"/>
</dbReference>
<keyword evidence="4" id="KW-0802">TPR repeat</keyword>
<dbReference type="Gene3D" id="3.30.40.10">
    <property type="entry name" value="Zinc/RING finger domain, C3HC4 (zinc finger)"/>
    <property type="match status" value="1"/>
</dbReference>
<reference evidence="8" key="1">
    <citation type="submission" date="2022-12" db="EMBL/GenBank/DDBJ databases">
        <title>Chromosome-level genome assembly of the bean flower thrips Megalurothrips usitatus.</title>
        <authorList>
            <person name="Ma L."/>
            <person name="Liu Q."/>
            <person name="Li H."/>
            <person name="Cai W."/>
        </authorList>
    </citation>
    <scope>NUCLEOTIDE SEQUENCE</scope>
    <source>
        <strain evidence="8">Cailab_2022a</strain>
    </source>
</reference>
<name>A0AAV7XEQ5_9NEOP</name>
<feature type="coiled-coil region" evidence="5">
    <location>
        <begin position="1049"/>
        <end position="1133"/>
    </location>
</feature>
<proteinExistence type="predicted"/>
<dbReference type="InterPro" id="IPR001841">
    <property type="entry name" value="Znf_RING"/>
</dbReference>
<dbReference type="InterPro" id="IPR019734">
    <property type="entry name" value="TPR_rpt"/>
</dbReference>
<evidence type="ECO:0000256" key="3">
    <source>
        <dbReference type="PROSITE-ProRule" id="PRU00175"/>
    </source>
</evidence>
<feature type="region of interest" description="Disordered" evidence="6">
    <location>
        <begin position="911"/>
        <end position="951"/>
    </location>
</feature>
<dbReference type="InterPro" id="IPR011990">
    <property type="entry name" value="TPR-like_helical_dom_sf"/>
</dbReference>
<dbReference type="SUPFAM" id="SSF57850">
    <property type="entry name" value="RING/U-box"/>
    <property type="match status" value="1"/>
</dbReference>
<dbReference type="InterPro" id="IPR056870">
    <property type="entry name" value="TTC3/DZIP3/RBM44-like_helical"/>
</dbReference>
<accession>A0AAV7XEQ5</accession>
<keyword evidence="5" id="KW-0175">Coiled coil</keyword>
<keyword evidence="1 3" id="KW-0479">Metal-binding</keyword>
<dbReference type="GO" id="GO:0005737">
    <property type="term" value="C:cytoplasm"/>
    <property type="evidence" value="ECO:0007669"/>
    <property type="project" value="UniProtKB-ARBA"/>
</dbReference>
<evidence type="ECO:0000313" key="9">
    <source>
        <dbReference type="Proteomes" id="UP001075354"/>
    </source>
</evidence>
<dbReference type="SUPFAM" id="SSF48452">
    <property type="entry name" value="TPR-like"/>
    <property type="match status" value="1"/>
</dbReference>
<evidence type="ECO:0000256" key="1">
    <source>
        <dbReference type="ARBA" id="ARBA00022771"/>
    </source>
</evidence>
<feature type="repeat" description="TPR" evidence="4">
    <location>
        <begin position="105"/>
        <end position="138"/>
    </location>
</feature>
<keyword evidence="9" id="KW-1185">Reference proteome</keyword>
<evidence type="ECO:0000256" key="2">
    <source>
        <dbReference type="ARBA" id="ARBA00022833"/>
    </source>
</evidence>
<evidence type="ECO:0000256" key="5">
    <source>
        <dbReference type="SAM" id="Coils"/>
    </source>
</evidence>
<dbReference type="PROSITE" id="PS50089">
    <property type="entry name" value="ZF_RING_2"/>
    <property type="match status" value="1"/>
</dbReference>
<evidence type="ECO:0000256" key="6">
    <source>
        <dbReference type="SAM" id="MobiDB-lite"/>
    </source>
</evidence>
<dbReference type="PANTHER" id="PTHR17550">
    <property type="entry name" value="E3 UBIQUITIN-PROTEIN LIGASE TTC3"/>
    <property type="match status" value="1"/>
</dbReference>
<evidence type="ECO:0000256" key="4">
    <source>
        <dbReference type="PROSITE-ProRule" id="PRU00339"/>
    </source>
</evidence>
<feature type="compositionally biased region" description="Polar residues" evidence="6">
    <location>
        <begin position="911"/>
        <end position="923"/>
    </location>
</feature>
<gene>
    <name evidence="8" type="ORF">ONE63_001283</name>
</gene>
<protein>
    <recommendedName>
        <fullName evidence="7">RING-type domain-containing protein</fullName>
    </recommendedName>
</protein>
<dbReference type="EMBL" id="JAPTSV010000010">
    <property type="protein sequence ID" value="KAJ1523419.1"/>
    <property type="molecule type" value="Genomic_DNA"/>
</dbReference>
<feature type="compositionally biased region" description="Polar residues" evidence="6">
    <location>
        <begin position="1306"/>
        <end position="1318"/>
    </location>
</feature>
<evidence type="ECO:0000259" key="7">
    <source>
        <dbReference type="PROSITE" id="PS50089"/>
    </source>
</evidence>
<dbReference type="GO" id="GO:0008270">
    <property type="term" value="F:zinc ion binding"/>
    <property type="evidence" value="ECO:0007669"/>
    <property type="project" value="UniProtKB-KW"/>
</dbReference>
<comment type="caution">
    <text evidence="8">The sequence shown here is derived from an EMBL/GenBank/DDBJ whole genome shotgun (WGS) entry which is preliminary data.</text>
</comment>
<organism evidence="8 9">
    <name type="scientific">Megalurothrips usitatus</name>
    <name type="common">bean blossom thrips</name>
    <dbReference type="NCBI Taxonomy" id="439358"/>
    <lineage>
        <taxon>Eukaryota</taxon>
        <taxon>Metazoa</taxon>
        <taxon>Ecdysozoa</taxon>
        <taxon>Arthropoda</taxon>
        <taxon>Hexapoda</taxon>
        <taxon>Insecta</taxon>
        <taxon>Pterygota</taxon>
        <taxon>Neoptera</taxon>
        <taxon>Paraneoptera</taxon>
        <taxon>Thysanoptera</taxon>
        <taxon>Terebrantia</taxon>
        <taxon>Thripoidea</taxon>
        <taxon>Thripidae</taxon>
        <taxon>Megalurothrips</taxon>
    </lineage>
</organism>
<dbReference type="PROSITE" id="PS50005">
    <property type="entry name" value="TPR"/>
    <property type="match status" value="1"/>
</dbReference>
<feature type="domain" description="RING-type" evidence="7">
    <location>
        <begin position="1623"/>
        <end position="1663"/>
    </location>
</feature>
<dbReference type="Proteomes" id="UP001075354">
    <property type="component" value="Chromosome 10"/>
</dbReference>
<dbReference type="Pfam" id="PF24905">
    <property type="entry name" value="TTC3_9th"/>
    <property type="match status" value="1"/>
</dbReference>
<dbReference type="Pfam" id="PF13639">
    <property type="entry name" value="zf-RING_2"/>
    <property type="match status" value="1"/>
</dbReference>